<name>A0A0K2V8J0_LEPSM</name>
<reference evidence="1" key="1">
    <citation type="submission" date="2014-05" db="EMBL/GenBank/DDBJ databases">
        <authorList>
            <person name="Chronopoulou M."/>
        </authorList>
    </citation>
    <scope>NUCLEOTIDE SEQUENCE</scope>
    <source>
        <tissue evidence="1">Whole organism</tissue>
    </source>
</reference>
<sequence>MPRIRDRRISICVFVDAGKIPTEVSNLSAVFSTAVYAVSKYETLEKRKGFVKKDQTGPAEVKEYSPANTLKSMRPMQKISGFHTRLSKKLPVEGIEATFECSNDYIHSGCSSFLLEAIIAAKGIYIND</sequence>
<evidence type="ECO:0000313" key="1">
    <source>
        <dbReference type="EMBL" id="CDW46804.1"/>
    </source>
</evidence>
<proteinExistence type="predicted"/>
<dbReference type="AlphaFoldDB" id="A0A0K2V8J0"/>
<protein>
    <submittedName>
        <fullName evidence="1">Uncharacterized protein</fullName>
    </submittedName>
</protein>
<organism evidence="1">
    <name type="scientific">Lepeophtheirus salmonis</name>
    <name type="common">Salmon louse</name>
    <name type="synonym">Caligus salmonis</name>
    <dbReference type="NCBI Taxonomy" id="72036"/>
    <lineage>
        <taxon>Eukaryota</taxon>
        <taxon>Metazoa</taxon>
        <taxon>Ecdysozoa</taxon>
        <taxon>Arthropoda</taxon>
        <taxon>Crustacea</taxon>
        <taxon>Multicrustacea</taxon>
        <taxon>Hexanauplia</taxon>
        <taxon>Copepoda</taxon>
        <taxon>Siphonostomatoida</taxon>
        <taxon>Caligidae</taxon>
        <taxon>Lepeophtheirus</taxon>
    </lineage>
</organism>
<dbReference type="EMBL" id="HACA01029443">
    <property type="protein sequence ID" value="CDW46804.1"/>
    <property type="molecule type" value="Transcribed_RNA"/>
</dbReference>
<accession>A0A0K2V8J0</accession>